<proteinExistence type="predicted"/>
<dbReference type="KEGG" id="wco:G7084_06455"/>
<name>A0A6G8B171_9LACO</name>
<evidence type="ECO:0000313" key="1">
    <source>
        <dbReference type="EMBL" id="QIL50972.1"/>
    </source>
</evidence>
<protein>
    <submittedName>
        <fullName evidence="1">Uncharacterized protein</fullName>
    </submittedName>
</protein>
<dbReference type="Proteomes" id="UP000500741">
    <property type="component" value="Chromosome"/>
</dbReference>
<keyword evidence="2" id="KW-1185">Reference proteome</keyword>
<evidence type="ECO:0000313" key="2">
    <source>
        <dbReference type="Proteomes" id="UP000500741"/>
    </source>
</evidence>
<dbReference type="RefSeq" id="WP_166011095.1">
    <property type="nucleotide sequence ID" value="NZ_CP049888.1"/>
</dbReference>
<accession>A0A6G8B171</accession>
<sequence>MSLIAGTIYFTRGDQTFFLVTDQPASKFFTVKMHRHKNDTALGALLTGIKNELGIDPDTLRLGELGAWHTQGLSIQDDLVSLYTLELLDESTLNLERLSNLGMSFASAGNLSKLITKVDVTGVARLE</sequence>
<dbReference type="EMBL" id="CP049888">
    <property type="protein sequence ID" value="QIL50972.1"/>
    <property type="molecule type" value="Genomic_DNA"/>
</dbReference>
<dbReference type="AlphaFoldDB" id="A0A6G8B171"/>
<organism evidence="1 2">
    <name type="scientific">Weissella coleopterorum</name>
    <dbReference type="NCBI Taxonomy" id="2714949"/>
    <lineage>
        <taxon>Bacteria</taxon>
        <taxon>Bacillati</taxon>
        <taxon>Bacillota</taxon>
        <taxon>Bacilli</taxon>
        <taxon>Lactobacillales</taxon>
        <taxon>Lactobacillaceae</taxon>
        <taxon>Weissella</taxon>
    </lineage>
</organism>
<gene>
    <name evidence="1" type="ORF">G7084_06455</name>
</gene>
<reference evidence="1 2" key="1">
    <citation type="submission" date="2020-03" db="EMBL/GenBank/DDBJ databases">
        <title>Weissella sp. nov., isolated from Cybister lewisianus.</title>
        <authorList>
            <person name="Hyun D.-W."/>
            <person name="Bae J.-W."/>
        </authorList>
    </citation>
    <scope>NUCLEOTIDE SEQUENCE [LARGE SCALE GENOMIC DNA]</scope>
    <source>
        <strain evidence="1 2">HDW19</strain>
    </source>
</reference>